<reference evidence="18 19" key="1">
    <citation type="submission" date="2017-06" db="EMBL/GenBank/DDBJ databases">
        <authorList>
            <consortium name="Pathogen Informatics"/>
        </authorList>
    </citation>
    <scope>NUCLEOTIDE SEQUENCE [LARGE SCALE GENOMIC DNA]</scope>
    <source>
        <strain evidence="18 19">NCTC13839</strain>
    </source>
</reference>
<dbReference type="PANTHER" id="PTHR11076">
    <property type="entry name" value="DNA REPAIR POLYMERASE UMUC / TRANSFERASE FAMILY MEMBER"/>
    <property type="match status" value="1"/>
</dbReference>
<evidence type="ECO:0000256" key="3">
    <source>
        <dbReference type="ARBA" id="ARBA00011245"/>
    </source>
</evidence>
<evidence type="ECO:0000256" key="2">
    <source>
        <dbReference type="ARBA" id="ARBA00010945"/>
    </source>
</evidence>
<evidence type="ECO:0000256" key="14">
    <source>
        <dbReference type="ARBA" id="ARBA00023204"/>
    </source>
</evidence>
<keyword evidence="8 16" id="KW-0235">DNA replication</keyword>
<accession>A0A239YTK1</accession>
<dbReference type="GO" id="GO:0042276">
    <property type="term" value="P:error-prone translesion synthesis"/>
    <property type="evidence" value="ECO:0007669"/>
    <property type="project" value="TreeGrafter"/>
</dbReference>
<keyword evidence="11 16" id="KW-0460">Magnesium</keyword>
<dbReference type="InterPro" id="IPR022880">
    <property type="entry name" value="DNApol_IV"/>
</dbReference>
<dbReference type="GO" id="GO:0009432">
    <property type="term" value="P:SOS response"/>
    <property type="evidence" value="ECO:0007669"/>
    <property type="project" value="TreeGrafter"/>
</dbReference>
<dbReference type="InterPro" id="IPR017961">
    <property type="entry name" value="DNA_pol_Y-fam_little_finger"/>
</dbReference>
<evidence type="ECO:0000256" key="16">
    <source>
        <dbReference type="HAMAP-Rule" id="MF_01113"/>
    </source>
</evidence>
<dbReference type="EMBL" id="LT906462">
    <property type="protein sequence ID" value="SNV62087.1"/>
    <property type="molecule type" value="Genomic_DNA"/>
</dbReference>
<evidence type="ECO:0000256" key="6">
    <source>
        <dbReference type="ARBA" id="ARBA00022679"/>
    </source>
</evidence>
<dbReference type="Pfam" id="PF11799">
    <property type="entry name" value="IMS_C"/>
    <property type="match status" value="1"/>
</dbReference>
<comment type="function">
    <text evidence="16">Poorly processive, error-prone DNA polymerase involved in untargeted mutagenesis. Copies undamaged DNA at stalled replication forks, which arise in vivo from mismatched or misaligned primer ends. These misaligned primers can be extended by PolIV. Exhibits no 3'-5' exonuclease (proofreading) activity. May be involved in translesional synthesis, in conjunction with the beta clamp from PolIII.</text>
</comment>
<dbReference type="KEGG" id="sste:SAMEA4384403_0800"/>
<keyword evidence="4 16" id="KW-0515">Mutator protein</keyword>
<dbReference type="EC" id="2.7.7.7" evidence="16"/>
<keyword evidence="13 16" id="KW-0238">DNA-binding</keyword>
<dbReference type="FunFam" id="3.40.1170.60:FF:000001">
    <property type="entry name" value="DNA polymerase IV"/>
    <property type="match status" value="1"/>
</dbReference>
<dbReference type="InterPro" id="IPR036775">
    <property type="entry name" value="DNA_pol_Y-fam_lit_finger_sf"/>
</dbReference>
<dbReference type="GO" id="GO:0003684">
    <property type="term" value="F:damaged DNA binding"/>
    <property type="evidence" value="ECO:0007669"/>
    <property type="project" value="InterPro"/>
</dbReference>
<evidence type="ECO:0000313" key="18">
    <source>
        <dbReference type="EMBL" id="SNV62087.1"/>
    </source>
</evidence>
<evidence type="ECO:0000256" key="8">
    <source>
        <dbReference type="ARBA" id="ARBA00022705"/>
    </source>
</evidence>
<dbReference type="RefSeq" id="WP_095087060.1">
    <property type="nucleotide sequence ID" value="NZ_BMDM01000006.1"/>
</dbReference>
<comment type="subunit">
    <text evidence="3 16">Monomer.</text>
</comment>
<dbReference type="CDD" id="cd03586">
    <property type="entry name" value="PolY_Pol_IV_kappa"/>
    <property type="match status" value="1"/>
</dbReference>
<sequence>MERRIIHIDMDAFFAQVEVRDNPKLKDKPVIIGGPASGRGVVSTASYEAREFGVHSAMPMARAYQLCPNGYYIRPRISHYRDVSNDIMSIFKSYTEIVEPLSLDEAYLDVTDLVRRDLPASKIAQYIQKDIYDKTQLTSSAGVSYNKFLAKLASGMNKPSGRTVIHYENAHDILMSLPIGKFAGIGKVTEEKMKELEINTGYDLFQYTQMELIQLFGKRGSSFYNKVRGIDNSPVKPTRIRKSIGRETTFETDQNDDDYILNKIRQLSGEVSKRADKHELAGRTITVKMKTHNFETLSKQTSVNTPVHDEIEIYNIAYELYNSLKDQDTSIRLIGVSIGNLVSRTYRNLTIYDFI</sequence>
<gene>
    <name evidence="18" type="primary">dinB_1</name>
    <name evidence="16" type="synonym">dinB</name>
    <name evidence="18" type="ORF">SAMEA4384403_00800</name>
</gene>
<dbReference type="Pfam" id="PF00817">
    <property type="entry name" value="IMS"/>
    <property type="match status" value="1"/>
</dbReference>
<evidence type="ECO:0000256" key="5">
    <source>
        <dbReference type="ARBA" id="ARBA00022490"/>
    </source>
</evidence>
<dbReference type="InterPro" id="IPR053848">
    <property type="entry name" value="IMS_HHH_1"/>
</dbReference>
<keyword evidence="6 16" id="KW-0808">Transferase</keyword>
<keyword evidence="10 16" id="KW-0227">DNA damage</keyword>
<comment type="similarity">
    <text evidence="2 16">Belongs to the DNA polymerase type-Y family.</text>
</comment>
<dbReference type="GO" id="GO:0006281">
    <property type="term" value="P:DNA repair"/>
    <property type="evidence" value="ECO:0007669"/>
    <property type="project" value="UniProtKB-UniRule"/>
</dbReference>
<evidence type="ECO:0000256" key="1">
    <source>
        <dbReference type="ARBA" id="ARBA00004496"/>
    </source>
</evidence>
<name>A0A239YTK1_9STAP</name>
<dbReference type="NCBIfam" id="NF010731">
    <property type="entry name" value="PRK14133.1"/>
    <property type="match status" value="1"/>
</dbReference>
<dbReference type="AlphaFoldDB" id="A0A239YTK1"/>
<dbReference type="InterPro" id="IPR001126">
    <property type="entry name" value="UmuC"/>
</dbReference>
<evidence type="ECO:0000256" key="10">
    <source>
        <dbReference type="ARBA" id="ARBA00022763"/>
    </source>
</evidence>
<dbReference type="SUPFAM" id="SSF56672">
    <property type="entry name" value="DNA/RNA polymerases"/>
    <property type="match status" value="1"/>
</dbReference>
<evidence type="ECO:0000256" key="12">
    <source>
        <dbReference type="ARBA" id="ARBA00022932"/>
    </source>
</evidence>
<evidence type="ECO:0000256" key="4">
    <source>
        <dbReference type="ARBA" id="ARBA00022457"/>
    </source>
</evidence>
<dbReference type="PROSITE" id="PS50173">
    <property type="entry name" value="UMUC"/>
    <property type="match status" value="1"/>
</dbReference>
<dbReference type="GO" id="GO:0006261">
    <property type="term" value="P:DNA-templated DNA replication"/>
    <property type="evidence" value="ECO:0007669"/>
    <property type="project" value="UniProtKB-UniRule"/>
</dbReference>
<keyword evidence="14 16" id="KW-0234">DNA repair</keyword>
<dbReference type="GO" id="GO:0005829">
    <property type="term" value="C:cytosol"/>
    <property type="evidence" value="ECO:0007669"/>
    <property type="project" value="TreeGrafter"/>
</dbReference>
<feature type="binding site" evidence="16">
    <location>
        <position position="104"/>
    </location>
    <ligand>
        <name>Mg(2+)</name>
        <dbReference type="ChEBI" id="CHEBI:18420"/>
    </ligand>
</feature>
<dbReference type="Gene3D" id="3.30.70.270">
    <property type="match status" value="1"/>
</dbReference>
<comment type="catalytic activity">
    <reaction evidence="15 16">
        <text>DNA(n) + a 2'-deoxyribonucleoside 5'-triphosphate = DNA(n+1) + diphosphate</text>
        <dbReference type="Rhea" id="RHEA:22508"/>
        <dbReference type="Rhea" id="RHEA-COMP:17339"/>
        <dbReference type="Rhea" id="RHEA-COMP:17340"/>
        <dbReference type="ChEBI" id="CHEBI:33019"/>
        <dbReference type="ChEBI" id="CHEBI:61560"/>
        <dbReference type="ChEBI" id="CHEBI:173112"/>
        <dbReference type="EC" id="2.7.7.7"/>
    </reaction>
</comment>
<comment type="cofactor">
    <cofactor evidence="16">
        <name>Mg(2+)</name>
        <dbReference type="ChEBI" id="CHEBI:18420"/>
    </cofactor>
    <text evidence="16">Binds 2 magnesium ions per subunit.</text>
</comment>
<protein>
    <recommendedName>
        <fullName evidence="16">DNA polymerase IV</fullName>
        <shortName evidence="16">Pol IV</shortName>
        <ecNumber evidence="16">2.7.7.7</ecNumber>
    </recommendedName>
</protein>
<dbReference type="NCBIfam" id="NF002677">
    <property type="entry name" value="PRK02406.1"/>
    <property type="match status" value="1"/>
</dbReference>
<dbReference type="Gene3D" id="3.40.1170.60">
    <property type="match status" value="1"/>
</dbReference>
<evidence type="ECO:0000256" key="11">
    <source>
        <dbReference type="ARBA" id="ARBA00022842"/>
    </source>
</evidence>
<organism evidence="18 19">
    <name type="scientific">Mammaliicoccus stepanovicii</name>
    <dbReference type="NCBI Taxonomy" id="643214"/>
    <lineage>
        <taxon>Bacteria</taxon>
        <taxon>Bacillati</taxon>
        <taxon>Bacillota</taxon>
        <taxon>Bacilli</taxon>
        <taxon>Bacillales</taxon>
        <taxon>Staphylococcaceae</taxon>
        <taxon>Mammaliicoccus</taxon>
    </lineage>
</organism>
<keyword evidence="9 16" id="KW-0479">Metal-binding</keyword>
<dbReference type="GO" id="GO:0003887">
    <property type="term" value="F:DNA-directed DNA polymerase activity"/>
    <property type="evidence" value="ECO:0007669"/>
    <property type="project" value="UniProtKB-UniRule"/>
</dbReference>
<dbReference type="Gene3D" id="1.10.150.20">
    <property type="entry name" value="5' to 3' exonuclease, C-terminal subdomain"/>
    <property type="match status" value="1"/>
</dbReference>
<keyword evidence="19" id="KW-1185">Reference proteome</keyword>
<evidence type="ECO:0000256" key="7">
    <source>
        <dbReference type="ARBA" id="ARBA00022695"/>
    </source>
</evidence>
<feature type="active site" evidence="16">
    <location>
        <position position="105"/>
    </location>
</feature>
<dbReference type="InterPro" id="IPR043502">
    <property type="entry name" value="DNA/RNA_pol_sf"/>
</dbReference>
<dbReference type="OrthoDB" id="9808813at2"/>
<dbReference type="HAMAP" id="MF_01113">
    <property type="entry name" value="DNApol_IV"/>
    <property type="match status" value="1"/>
</dbReference>
<proteinExistence type="inferred from homology"/>
<dbReference type="InterPro" id="IPR050116">
    <property type="entry name" value="DNA_polymerase-Y"/>
</dbReference>
<dbReference type="Proteomes" id="UP000242084">
    <property type="component" value="Chromosome 1"/>
</dbReference>
<evidence type="ECO:0000256" key="13">
    <source>
        <dbReference type="ARBA" id="ARBA00023125"/>
    </source>
</evidence>
<dbReference type="SUPFAM" id="SSF100879">
    <property type="entry name" value="Lesion bypass DNA polymerase (Y-family), little finger domain"/>
    <property type="match status" value="1"/>
</dbReference>
<keyword evidence="7 16" id="KW-0548">Nucleotidyltransferase</keyword>
<dbReference type="FunFam" id="3.30.1490.100:FF:000004">
    <property type="entry name" value="DNA polymerase IV"/>
    <property type="match status" value="1"/>
</dbReference>
<evidence type="ECO:0000256" key="15">
    <source>
        <dbReference type="ARBA" id="ARBA00049244"/>
    </source>
</evidence>
<feature type="domain" description="UmuC" evidence="17">
    <location>
        <begin position="5"/>
        <end position="186"/>
    </location>
</feature>
<feature type="site" description="Substrate discrimination" evidence="16">
    <location>
        <position position="14"/>
    </location>
</feature>
<dbReference type="InterPro" id="IPR043128">
    <property type="entry name" value="Rev_trsase/Diguanyl_cyclase"/>
</dbReference>
<feature type="binding site" evidence="16">
    <location>
        <position position="9"/>
    </location>
    <ligand>
        <name>Mg(2+)</name>
        <dbReference type="ChEBI" id="CHEBI:18420"/>
    </ligand>
</feature>
<comment type="subcellular location">
    <subcellularLocation>
        <location evidence="1 16">Cytoplasm</location>
    </subcellularLocation>
</comment>
<dbReference type="Gene3D" id="3.30.1490.100">
    <property type="entry name" value="DNA polymerase, Y-family, little finger domain"/>
    <property type="match status" value="1"/>
</dbReference>
<dbReference type="Pfam" id="PF21999">
    <property type="entry name" value="IMS_HHH_1"/>
    <property type="match status" value="1"/>
</dbReference>
<keyword evidence="5 16" id="KW-0963">Cytoplasm</keyword>
<evidence type="ECO:0000256" key="9">
    <source>
        <dbReference type="ARBA" id="ARBA00022723"/>
    </source>
</evidence>
<evidence type="ECO:0000259" key="17">
    <source>
        <dbReference type="PROSITE" id="PS50173"/>
    </source>
</evidence>
<keyword evidence="12 16" id="KW-0239">DNA-directed DNA polymerase</keyword>
<dbReference type="PANTHER" id="PTHR11076:SF33">
    <property type="entry name" value="DNA POLYMERASE KAPPA"/>
    <property type="match status" value="1"/>
</dbReference>
<dbReference type="GO" id="GO:0000287">
    <property type="term" value="F:magnesium ion binding"/>
    <property type="evidence" value="ECO:0007669"/>
    <property type="project" value="UniProtKB-UniRule"/>
</dbReference>
<evidence type="ECO:0000313" key="19">
    <source>
        <dbReference type="Proteomes" id="UP000242084"/>
    </source>
</evidence>